<evidence type="ECO:0008006" key="3">
    <source>
        <dbReference type="Google" id="ProtNLM"/>
    </source>
</evidence>
<gene>
    <name evidence="1" type="ORF">IEW27_19360</name>
</gene>
<sequence>MNEKKYKRGSKNSNLKKPVLFKVYENQIQFMSLFVQYKHEQGYDKLAYTRTDIISEALQDFISKNQNEFLKEASDDLQLEAKKLLIFKTKHNE</sequence>
<comment type="caution">
    <text evidence="1">The sequence shown here is derived from an EMBL/GenBank/DDBJ whole genome shotgun (WGS) entry which is preliminary data.</text>
</comment>
<accession>A0ABR8MA07</accession>
<dbReference type="RefSeq" id="WP_191181139.1">
    <property type="nucleotide sequence ID" value="NZ_JACXXP010000040.1"/>
</dbReference>
<proteinExistence type="predicted"/>
<dbReference type="EMBL" id="JACXXP010000040">
    <property type="protein sequence ID" value="MBD3906746.1"/>
    <property type="molecule type" value="Genomic_DNA"/>
</dbReference>
<name>A0ABR8MA07_9FLAO</name>
<dbReference type="Proteomes" id="UP000603715">
    <property type="component" value="Unassembled WGS sequence"/>
</dbReference>
<evidence type="ECO:0000313" key="2">
    <source>
        <dbReference type="Proteomes" id="UP000603715"/>
    </source>
</evidence>
<protein>
    <recommendedName>
        <fullName evidence="3">CopG family transcriptional regulator</fullName>
    </recommendedName>
</protein>
<keyword evidence="2" id="KW-1185">Reference proteome</keyword>
<reference evidence="2" key="1">
    <citation type="submission" date="2023-07" db="EMBL/GenBank/DDBJ databases">
        <title>Description of novel Chryseobacterium sp. strain C-2.</title>
        <authorList>
            <person name="Saticioglu I.B."/>
        </authorList>
    </citation>
    <scope>NUCLEOTIDE SEQUENCE [LARGE SCALE GENOMIC DNA]</scope>
    <source>
        <strain evidence="2">C-2</strain>
    </source>
</reference>
<evidence type="ECO:0000313" key="1">
    <source>
        <dbReference type="EMBL" id="MBD3906746.1"/>
    </source>
</evidence>
<organism evidence="1 2">
    <name type="scientific">Chryseobacterium muglaense</name>
    <dbReference type="NCBI Taxonomy" id="2893752"/>
    <lineage>
        <taxon>Bacteria</taxon>
        <taxon>Pseudomonadati</taxon>
        <taxon>Bacteroidota</taxon>
        <taxon>Flavobacteriia</taxon>
        <taxon>Flavobacteriales</taxon>
        <taxon>Weeksellaceae</taxon>
        <taxon>Chryseobacterium group</taxon>
        <taxon>Chryseobacterium</taxon>
    </lineage>
</organism>